<dbReference type="InterPro" id="IPR036884">
    <property type="entry name" value="2Fe-2S-bd_dom_sf"/>
</dbReference>
<dbReference type="GO" id="GO:0051537">
    <property type="term" value="F:2 iron, 2 sulfur cluster binding"/>
    <property type="evidence" value="ECO:0007669"/>
    <property type="project" value="UniProtKB-KW"/>
</dbReference>
<dbReference type="PANTHER" id="PTHR44379">
    <property type="entry name" value="OXIDOREDUCTASE WITH IRON-SULFUR SUBUNIT"/>
    <property type="match status" value="1"/>
</dbReference>
<dbReference type="InterPro" id="IPR051452">
    <property type="entry name" value="Diverse_Oxidoreductases"/>
</dbReference>
<evidence type="ECO:0000256" key="1">
    <source>
        <dbReference type="ARBA" id="ARBA00022714"/>
    </source>
</evidence>
<dbReference type="InterPro" id="IPR002888">
    <property type="entry name" value="2Fe-2S-bd"/>
</dbReference>
<proteinExistence type="predicted"/>
<evidence type="ECO:0000313" key="9">
    <source>
        <dbReference type="Proteomes" id="UP000248161"/>
    </source>
</evidence>
<keyword evidence="4" id="KW-0408">Iron</keyword>
<dbReference type="PROSITE" id="PS51085">
    <property type="entry name" value="2FE2S_FER_2"/>
    <property type="match status" value="1"/>
</dbReference>
<dbReference type="InterPro" id="IPR036010">
    <property type="entry name" value="2Fe-2S_ferredoxin-like_sf"/>
</dbReference>
<keyword evidence="1" id="KW-0001">2Fe-2S</keyword>
<dbReference type="GO" id="GO:0046872">
    <property type="term" value="F:metal ion binding"/>
    <property type="evidence" value="ECO:0007669"/>
    <property type="project" value="UniProtKB-KW"/>
</dbReference>
<feature type="region of interest" description="Disordered" evidence="6">
    <location>
        <begin position="163"/>
        <end position="183"/>
    </location>
</feature>
<dbReference type="SUPFAM" id="SSF47741">
    <property type="entry name" value="CO dehydrogenase ISP C-domain like"/>
    <property type="match status" value="1"/>
</dbReference>
<dbReference type="Pfam" id="PF00111">
    <property type="entry name" value="Fer2"/>
    <property type="match status" value="1"/>
</dbReference>
<accession>A0A2V3HTE1</accession>
<keyword evidence="3" id="KW-0560">Oxidoreductase</keyword>
<dbReference type="CDD" id="cd00207">
    <property type="entry name" value="fer2"/>
    <property type="match status" value="1"/>
</dbReference>
<evidence type="ECO:0000256" key="3">
    <source>
        <dbReference type="ARBA" id="ARBA00023002"/>
    </source>
</evidence>
<dbReference type="EMBL" id="PSPG01000003">
    <property type="protein sequence ID" value="PXF22176.1"/>
    <property type="molecule type" value="Genomic_DNA"/>
</dbReference>
<evidence type="ECO:0000313" key="8">
    <source>
        <dbReference type="EMBL" id="PXF22176.1"/>
    </source>
</evidence>
<evidence type="ECO:0000259" key="7">
    <source>
        <dbReference type="PROSITE" id="PS51085"/>
    </source>
</evidence>
<keyword evidence="5" id="KW-0411">Iron-sulfur</keyword>
<name>A0A2V3HTE1_9ARCH</name>
<comment type="caution">
    <text evidence="8">The sequence shown here is derived from an EMBL/GenBank/DDBJ whole genome shotgun (WGS) entry which is preliminary data.</text>
</comment>
<dbReference type="Pfam" id="PF01799">
    <property type="entry name" value="Fer2_2"/>
    <property type="match status" value="1"/>
</dbReference>
<evidence type="ECO:0000256" key="2">
    <source>
        <dbReference type="ARBA" id="ARBA00022723"/>
    </source>
</evidence>
<evidence type="ECO:0000256" key="6">
    <source>
        <dbReference type="SAM" id="MobiDB-lite"/>
    </source>
</evidence>
<dbReference type="InterPro" id="IPR012675">
    <property type="entry name" value="Beta-grasp_dom_sf"/>
</dbReference>
<gene>
    <name evidence="8" type="ORF">CXX69_01780</name>
</gene>
<dbReference type="GO" id="GO:0016491">
    <property type="term" value="F:oxidoreductase activity"/>
    <property type="evidence" value="ECO:0007669"/>
    <property type="project" value="UniProtKB-KW"/>
</dbReference>
<organism evidence="8 9">
    <name type="scientific">Candidatus Thalassarchaeum betae</name>
    <dbReference type="NCBI Taxonomy" id="2599289"/>
    <lineage>
        <taxon>Archaea</taxon>
        <taxon>Methanobacteriati</taxon>
        <taxon>Thermoplasmatota</taxon>
        <taxon>Candidatus Poseidoniia</taxon>
        <taxon>Candidatus Poseidoniales</taxon>
        <taxon>Candidatus Thalassarchaeaceae</taxon>
        <taxon>Candidatus Thalassarchaeum</taxon>
    </lineage>
</organism>
<dbReference type="AlphaFoldDB" id="A0A2V3HTE1"/>
<dbReference type="Proteomes" id="UP000248161">
    <property type="component" value="Unassembled WGS sequence"/>
</dbReference>
<dbReference type="Gene3D" id="1.10.150.120">
    <property type="entry name" value="[2Fe-2S]-binding domain"/>
    <property type="match status" value="1"/>
</dbReference>
<protein>
    <submittedName>
        <fullName evidence="8">(2Fe-2S)-binding protein</fullName>
    </submittedName>
</protein>
<dbReference type="PANTHER" id="PTHR44379:SF5">
    <property type="entry name" value="OXIDOREDUCTASE WITH IRON-SULFUR SUBUNIT"/>
    <property type="match status" value="1"/>
</dbReference>
<dbReference type="InterPro" id="IPR001041">
    <property type="entry name" value="2Fe-2S_ferredoxin-type"/>
</dbReference>
<reference evidence="8 9" key="1">
    <citation type="journal article" date="2015" name="Nat. Commun.">
        <title>Genomic and transcriptomic evidence for scavenging of diverse organic compounds by widespread deep-sea archaea.</title>
        <authorList>
            <person name="Li M."/>
            <person name="Baker B.J."/>
            <person name="Anantharaman K."/>
            <person name="Jain S."/>
            <person name="Breier J.A."/>
            <person name="Dick G.J."/>
        </authorList>
    </citation>
    <scope>NUCLEOTIDE SEQUENCE [LARGE SCALE GENOMIC DNA]</scope>
    <source>
        <strain evidence="8">Cayman_51_deep</strain>
    </source>
</reference>
<dbReference type="SUPFAM" id="SSF54292">
    <property type="entry name" value="2Fe-2S ferredoxin-like"/>
    <property type="match status" value="1"/>
</dbReference>
<dbReference type="Gene3D" id="3.10.20.30">
    <property type="match status" value="1"/>
</dbReference>
<keyword evidence="2" id="KW-0479">Metal-binding</keyword>
<evidence type="ECO:0000256" key="5">
    <source>
        <dbReference type="ARBA" id="ARBA00023014"/>
    </source>
</evidence>
<feature type="domain" description="2Fe-2S ferredoxin-type" evidence="7">
    <location>
        <begin position="6"/>
        <end position="84"/>
    </location>
</feature>
<evidence type="ECO:0000256" key="4">
    <source>
        <dbReference type="ARBA" id="ARBA00023004"/>
    </source>
</evidence>
<sequence>MLPAPDEVSWSPSVNGVKLALHIESNAILLDVLRDQAGSLGTKRGCDMGTCGCCSVLVDGTPKLSCLMLAQEADGCEITTIEGLADGHHLHPIQQTFTEYGGSQCGFCTPGFLVVISALLDENPIPSDDEIKTAIEGNLCRCTGYQQIVDSVRAASDILVSGSGTPNATDAKSDPDPSYGGEA</sequence>